<dbReference type="Gene3D" id="1.25.40.10">
    <property type="entry name" value="Tetratricopeptide repeat domain"/>
    <property type="match status" value="1"/>
</dbReference>
<comment type="caution">
    <text evidence="3">The sequence shown here is derived from an EMBL/GenBank/DDBJ whole genome shotgun (WGS) entry which is preliminary data.</text>
</comment>
<dbReference type="PANTHER" id="PTHR47942">
    <property type="entry name" value="TETRATRICOPEPTIDE REPEAT (TPR)-LIKE SUPERFAMILY PROTEIN-RELATED"/>
    <property type="match status" value="1"/>
</dbReference>
<dbReference type="Proteomes" id="UP001431209">
    <property type="component" value="Unassembled WGS sequence"/>
</dbReference>
<dbReference type="InterPro" id="IPR011990">
    <property type="entry name" value="TPR-like_helical_dom_sf"/>
</dbReference>
<dbReference type="AlphaFoldDB" id="A0AAW2YND8"/>
<evidence type="ECO:0000313" key="3">
    <source>
        <dbReference type="EMBL" id="KAL0478847.1"/>
    </source>
</evidence>
<evidence type="ECO:0000256" key="2">
    <source>
        <dbReference type="SAM" id="MobiDB-lite"/>
    </source>
</evidence>
<evidence type="ECO:0000313" key="4">
    <source>
        <dbReference type="Proteomes" id="UP001431209"/>
    </source>
</evidence>
<dbReference type="PANTHER" id="PTHR47942:SF63">
    <property type="entry name" value="PENTATRICOPEPTIDE REPEAT-CONTAINING PROTEIN"/>
    <property type="match status" value="1"/>
</dbReference>
<dbReference type="EMBL" id="JAOPGA020000471">
    <property type="protein sequence ID" value="KAL0478847.1"/>
    <property type="molecule type" value="Genomic_DNA"/>
</dbReference>
<protein>
    <recommendedName>
        <fullName evidence="5">Pentatricopeptide repeat-containing protein</fullName>
    </recommendedName>
</protein>
<sequence>MMSLRSTIRVANVLPLCLKPTRSSFHKTTILNKKANLIEAKRLQDPQRAKKKKQPTIENEPSAAIIETVEPTDPKDIFRSKFLSLLERNSYGDVAGAVKIYEHLKEKHQDELNGSHYISIIGSFAPRKLMFGWFKPYKDYVDMYHESGKFRAQERMDEALQVWSDMRTNGIEPTTLAYNTLMKVQLTCGKAHVKNVFQTYNQLVSSHDPDMASFSVLLKACTILETVPIAEEIYRAGLQWSSQNKNRTGLNTFVGIQFHNALLDVYSESRHPKAFSFYEHMIAHGYPVDGITFNTFAKACIFMDQRIKLPMMSEVMRVEGVMSTDLSQPVRDEIKRAFETHVSPISDKFSNLKRRVFNQKQGVNDMDRIDFYEDLIDEDVHVWGRTIDARDYEFMELLDRTELNKYKIDYIKWQNSYTPYDLTEENTQGETASMMIAPEPESDEELE</sequence>
<organism evidence="3 4">
    <name type="scientific">Acrasis kona</name>
    <dbReference type="NCBI Taxonomy" id="1008807"/>
    <lineage>
        <taxon>Eukaryota</taxon>
        <taxon>Discoba</taxon>
        <taxon>Heterolobosea</taxon>
        <taxon>Tetramitia</taxon>
        <taxon>Eutetramitia</taxon>
        <taxon>Acrasidae</taxon>
        <taxon>Acrasis</taxon>
    </lineage>
</organism>
<dbReference type="InterPro" id="IPR002885">
    <property type="entry name" value="PPR_rpt"/>
</dbReference>
<dbReference type="NCBIfam" id="TIGR00756">
    <property type="entry name" value="PPR"/>
    <property type="match status" value="1"/>
</dbReference>
<reference evidence="3 4" key="1">
    <citation type="submission" date="2024-03" db="EMBL/GenBank/DDBJ databases">
        <title>The Acrasis kona genome and developmental transcriptomes reveal deep origins of eukaryotic multicellular pathways.</title>
        <authorList>
            <person name="Sheikh S."/>
            <person name="Fu C.-J."/>
            <person name="Brown M.W."/>
            <person name="Baldauf S.L."/>
        </authorList>
    </citation>
    <scope>NUCLEOTIDE SEQUENCE [LARGE SCALE GENOMIC DNA]</scope>
    <source>
        <strain evidence="3 4">ATCC MYA-3509</strain>
    </source>
</reference>
<keyword evidence="4" id="KW-1185">Reference proteome</keyword>
<gene>
    <name evidence="3" type="ORF">AKO1_008236</name>
</gene>
<proteinExistence type="predicted"/>
<feature type="region of interest" description="Disordered" evidence="2">
    <location>
        <begin position="425"/>
        <end position="447"/>
    </location>
</feature>
<name>A0AAW2YND8_9EUKA</name>
<evidence type="ECO:0008006" key="5">
    <source>
        <dbReference type="Google" id="ProtNLM"/>
    </source>
</evidence>
<keyword evidence="1" id="KW-0677">Repeat</keyword>
<dbReference type="Pfam" id="PF13812">
    <property type="entry name" value="PPR_3"/>
    <property type="match status" value="1"/>
</dbReference>
<evidence type="ECO:0000256" key="1">
    <source>
        <dbReference type="ARBA" id="ARBA00022737"/>
    </source>
</evidence>
<dbReference type="InterPro" id="IPR051222">
    <property type="entry name" value="PPR/CCM1_RNA-binding"/>
</dbReference>
<accession>A0AAW2YND8</accession>